<comment type="subcellular location">
    <subcellularLocation>
        <location evidence="2">Membrane</location>
    </subcellularLocation>
</comment>
<sequence>MTSEAATPSRRRLPRWRLLASPLTRRILAVNLLAPVVLVAGVMYLDRYKQGLIRAELDGLGTQAEMVAGAIGEGAVFEEDAGFFEINPAMAQQMVRRLSEPAKFRARLFGTVGELAADSRVVGGAKGSIYIEELPPPTPPQWTDRLARQWDRWARWMPRDKSLPLYREHPNARADDFEEVMSAMAGRTAWAVRSRLNGTLMLSVAVPVQRYKQVVGALLITADGANIARSLFQVRVAILEAFAISLALTIGVSLYMAGTIARPIRRLALAAERVRHGQGRVHAIPDLSSRKDEIGELSLALKEMTEALWRRMDAIEAFAADVAHEIKNPLTSLRSAVETAARIEDPEKRARLMAIVLDDVGRLDRLISDISDASRIDAEMSRAETGPVALAAMLDTLAEIYRGTCAAQGLAFAVERPEGDTLTIQGIESRLVQVLRNLIANAASFSPQGGLIRLAARREAARITLVVEDQGPGIPPNKLDAIFERFYSERPEGEKFGTHSGLGLSISRQIIEAHGGTIRAENRDEGGARFIIDLPAAP</sequence>
<feature type="transmembrane region" description="Helical" evidence="11">
    <location>
        <begin position="236"/>
        <end position="257"/>
    </location>
</feature>
<dbReference type="InterPro" id="IPR050428">
    <property type="entry name" value="TCS_sensor_his_kinase"/>
</dbReference>
<evidence type="ECO:0000259" key="12">
    <source>
        <dbReference type="PROSITE" id="PS50109"/>
    </source>
</evidence>
<organism evidence="14 15">
    <name type="scientific">Paramagnetospirillum magnetotacticum MS-1</name>
    <dbReference type="NCBI Taxonomy" id="272627"/>
    <lineage>
        <taxon>Bacteria</taxon>
        <taxon>Pseudomonadati</taxon>
        <taxon>Pseudomonadota</taxon>
        <taxon>Alphaproteobacteria</taxon>
        <taxon>Rhodospirillales</taxon>
        <taxon>Magnetospirillaceae</taxon>
        <taxon>Paramagnetospirillum</taxon>
    </lineage>
</organism>
<proteinExistence type="predicted"/>
<dbReference type="SMART" id="SM00387">
    <property type="entry name" value="HATPase_c"/>
    <property type="match status" value="1"/>
</dbReference>
<keyword evidence="6 11" id="KW-0812">Transmembrane</keyword>
<dbReference type="PANTHER" id="PTHR45436">
    <property type="entry name" value="SENSOR HISTIDINE KINASE YKOH"/>
    <property type="match status" value="1"/>
</dbReference>
<evidence type="ECO:0000256" key="2">
    <source>
        <dbReference type="ARBA" id="ARBA00004370"/>
    </source>
</evidence>
<comment type="caution">
    <text evidence="14">The sequence shown here is derived from an EMBL/GenBank/DDBJ whole genome shotgun (WGS) entry which is preliminary data.</text>
</comment>
<dbReference type="EMBL" id="JXSL01000030">
    <property type="protein sequence ID" value="KIL98167.1"/>
    <property type="molecule type" value="Genomic_DNA"/>
</dbReference>
<dbReference type="InterPro" id="IPR004358">
    <property type="entry name" value="Sig_transdc_His_kin-like_C"/>
</dbReference>
<evidence type="ECO:0000256" key="6">
    <source>
        <dbReference type="ARBA" id="ARBA00022692"/>
    </source>
</evidence>
<dbReference type="Gene3D" id="1.10.287.130">
    <property type="match status" value="1"/>
</dbReference>
<keyword evidence="4" id="KW-0597">Phosphoprotein</keyword>
<dbReference type="InterPro" id="IPR025919">
    <property type="entry name" value="Stimulus_sens_dom"/>
</dbReference>
<accession>A0A0C2U9K0</accession>
<dbReference type="InterPro" id="IPR036890">
    <property type="entry name" value="HATPase_C_sf"/>
</dbReference>
<dbReference type="SUPFAM" id="SSF47384">
    <property type="entry name" value="Homodimeric domain of signal transducing histidine kinase"/>
    <property type="match status" value="1"/>
</dbReference>
<dbReference type="InterPro" id="IPR003660">
    <property type="entry name" value="HAMP_dom"/>
</dbReference>
<dbReference type="Proteomes" id="UP000031971">
    <property type="component" value="Unassembled WGS sequence"/>
</dbReference>
<dbReference type="PANTHER" id="PTHR45436:SF5">
    <property type="entry name" value="SENSOR HISTIDINE KINASE TRCS"/>
    <property type="match status" value="1"/>
</dbReference>
<dbReference type="GO" id="GO:0000155">
    <property type="term" value="F:phosphorelay sensor kinase activity"/>
    <property type="evidence" value="ECO:0007669"/>
    <property type="project" value="InterPro"/>
</dbReference>
<evidence type="ECO:0000256" key="1">
    <source>
        <dbReference type="ARBA" id="ARBA00000085"/>
    </source>
</evidence>
<evidence type="ECO:0000313" key="14">
    <source>
        <dbReference type="EMBL" id="KIL98167.1"/>
    </source>
</evidence>
<keyword evidence="15" id="KW-1185">Reference proteome</keyword>
<dbReference type="InterPro" id="IPR003661">
    <property type="entry name" value="HisK_dim/P_dom"/>
</dbReference>
<dbReference type="InterPro" id="IPR003594">
    <property type="entry name" value="HATPase_dom"/>
</dbReference>
<dbReference type="Gene3D" id="6.10.340.10">
    <property type="match status" value="1"/>
</dbReference>
<keyword evidence="5" id="KW-0808">Transferase</keyword>
<evidence type="ECO:0000256" key="11">
    <source>
        <dbReference type="SAM" id="Phobius"/>
    </source>
</evidence>
<evidence type="ECO:0000256" key="9">
    <source>
        <dbReference type="ARBA" id="ARBA00023012"/>
    </source>
</evidence>
<dbReference type="InterPro" id="IPR005467">
    <property type="entry name" value="His_kinase_dom"/>
</dbReference>
<feature type="domain" description="HAMP" evidence="13">
    <location>
        <begin position="258"/>
        <end position="313"/>
    </location>
</feature>
<evidence type="ECO:0000256" key="4">
    <source>
        <dbReference type="ARBA" id="ARBA00022553"/>
    </source>
</evidence>
<evidence type="ECO:0000313" key="15">
    <source>
        <dbReference type="Proteomes" id="UP000031971"/>
    </source>
</evidence>
<protein>
    <recommendedName>
        <fullName evidence="3">histidine kinase</fullName>
        <ecNumber evidence="3">2.7.13.3</ecNumber>
    </recommendedName>
</protein>
<dbReference type="Pfam" id="PF00672">
    <property type="entry name" value="HAMP"/>
    <property type="match status" value="1"/>
</dbReference>
<dbReference type="SUPFAM" id="SSF158472">
    <property type="entry name" value="HAMP domain-like"/>
    <property type="match status" value="1"/>
</dbReference>
<evidence type="ECO:0000256" key="7">
    <source>
        <dbReference type="ARBA" id="ARBA00022777"/>
    </source>
</evidence>
<dbReference type="PROSITE" id="PS50109">
    <property type="entry name" value="HIS_KIN"/>
    <property type="match status" value="1"/>
</dbReference>
<dbReference type="Pfam" id="PF00512">
    <property type="entry name" value="HisKA"/>
    <property type="match status" value="1"/>
</dbReference>
<dbReference type="InterPro" id="IPR036097">
    <property type="entry name" value="HisK_dim/P_sf"/>
</dbReference>
<dbReference type="GO" id="GO:0016020">
    <property type="term" value="C:membrane"/>
    <property type="evidence" value="ECO:0007669"/>
    <property type="project" value="UniProtKB-SubCell"/>
</dbReference>
<dbReference type="EC" id="2.7.13.3" evidence="3"/>
<evidence type="ECO:0000256" key="3">
    <source>
        <dbReference type="ARBA" id="ARBA00012438"/>
    </source>
</evidence>
<dbReference type="CDD" id="cd06225">
    <property type="entry name" value="HAMP"/>
    <property type="match status" value="1"/>
</dbReference>
<feature type="transmembrane region" description="Helical" evidence="11">
    <location>
        <begin position="27"/>
        <end position="45"/>
    </location>
</feature>
<keyword evidence="10 11" id="KW-0472">Membrane</keyword>
<keyword evidence="9" id="KW-0902">Two-component regulatory system</keyword>
<gene>
    <name evidence="14" type="ORF">CCC_01228</name>
</gene>
<feature type="domain" description="Histidine kinase" evidence="12">
    <location>
        <begin position="321"/>
        <end position="538"/>
    </location>
</feature>
<dbReference type="Pfam" id="PF13755">
    <property type="entry name" value="Sensor_TM1"/>
    <property type="match status" value="1"/>
</dbReference>
<evidence type="ECO:0000256" key="10">
    <source>
        <dbReference type="ARBA" id="ARBA00023136"/>
    </source>
</evidence>
<dbReference type="InterPro" id="IPR025908">
    <property type="entry name" value="Sensor_TM1"/>
</dbReference>
<dbReference type="Pfam" id="PF02518">
    <property type="entry name" value="HATPase_c"/>
    <property type="match status" value="1"/>
</dbReference>
<comment type="catalytic activity">
    <reaction evidence="1">
        <text>ATP + protein L-histidine = ADP + protein N-phospho-L-histidine.</text>
        <dbReference type="EC" id="2.7.13.3"/>
    </reaction>
</comment>
<evidence type="ECO:0000256" key="8">
    <source>
        <dbReference type="ARBA" id="ARBA00022989"/>
    </source>
</evidence>
<dbReference type="STRING" id="272627.CCC_01228"/>
<name>A0A0C2U9K0_PARME</name>
<dbReference type="Pfam" id="PF13756">
    <property type="entry name" value="Stimulus_sens_1"/>
    <property type="match status" value="1"/>
</dbReference>
<evidence type="ECO:0000259" key="13">
    <source>
        <dbReference type="PROSITE" id="PS50885"/>
    </source>
</evidence>
<dbReference type="PROSITE" id="PS50885">
    <property type="entry name" value="HAMP"/>
    <property type="match status" value="1"/>
</dbReference>
<evidence type="ECO:0000256" key="5">
    <source>
        <dbReference type="ARBA" id="ARBA00022679"/>
    </source>
</evidence>
<dbReference type="PRINTS" id="PR00344">
    <property type="entry name" value="BCTRLSENSOR"/>
</dbReference>
<dbReference type="Gene3D" id="3.30.565.10">
    <property type="entry name" value="Histidine kinase-like ATPase, C-terminal domain"/>
    <property type="match status" value="1"/>
</dbReference>
<dbReference type="AlphaFoldDB" id="A0A0C2U9K0"/>
<dbReference type="RefSeq" id="WP_009870887.1">
    <property type="nucleotide sequence ID" value="NZ_JXSL01000030.1"/>
</dbReference>
<keyword evidence="8 11" id="KW-1133">Transmembrane helix</keyword>
<keyword evidence="7 14" id="KW-0418">Kinase</keyword>
<dbReference type="SMART" id="SM00388">
    <property type="entry name" value="HisKA"/>
    <property type="match status" value="1"/>
</dbReference>
<dbReference type="CDD" id="cd00082">
    <property type="entry name" value="HisKA"/>
    <property type="match status" value="1"/>
</dbReference>
<dbReference type="SUPFAM" id="SSF55874">
    <property type="entry name" value="ATPase domain of HSP90 chaperone/DNA topoisomerase II/histidine kinase"/>
    <property type="match status" value="1"/>
</dbReference>
<dbReference type="SMART" id="SM00304">
    <property type="entry name" value="HAMP"/>
    <property type="match status" value="1"/>
</dbReference>
<reference evidence="14 15" key="1">
    <citation type="submission" date="2015-01" db="EMBL/GenBank/DDBJ databases">
        <title>Genome Sequence of Magnetospirillum magnetotacticum Strain MS-1.</title>
        <authorList>
            <person name="Marinov G.K."/>
            <person name="Smalley M.D."/>
            <person name="DeSalvo G."/>
        </authorList>
    </citation>
    <scope>NUCLEOTIDE SEQUENCE [LARGE SCALE GENOMIC DNA]</scope>
    <source>
        <strain evidence="14 15">MS-1</strain>
    </source>
</reference>
<dbReference type="OrthoDB" id="9805942at2"/>